<feature type="region of interest" description="Disordered" evidence="14">
    <location>
        <begin position="699"/>
        <end position="787"/>
    </location>
</feature>
<keyword evidence="7 12" id="KW-0067">ATP-binding</keyword>
<organism evidence="18 19">
    <name type="scientific">Agrocybe pediades</name>
    <dbReference type="NCBI Taxonomy" id="84607"/>
    <lineage>
        <taxon>Eukaryota</taxon>
        <taxon>Fungi</taxon>
        <taxon>Dikarya</taxon>
        <taxon>Basidiomycota</taxon>
        <taxon>Agaricomycotina</taxon>
        <taxon>Agaricomycetes</taxon>
        <taxon>Agaricomycetidae</taxon>
        <taxon>Agaricales</taxon>
        <taxon>Agaricineae</taxon>
        <taxon>Strophariaceae</taxon>
        <taxon>Agrocybe</taxon>
    </lineage>
</organism>
<feature type="compositionally biased region" description="Acidic residues" evidence="14">
    <location>
        <begin position="90"/>
        <end position="142"/>
    </location>
</feature>
<dbReference type="PROSITE" id="PS00039">
    <property type="entry name" value="DEAD_ATP_HELICASE"/>
    <property type="match status" value="1"/>
</dbReference>
<protein>
    <recommendedName>
        <fullName evidence="2">RNA helicase</fullName>
        <ecNumber evidence="2">3.6.4.13</ecNumber>
    </recommendedName>
</protein>
<keyword evidence="5 12" id="KW-0378">Hydrolase</keyword>
<feature type="region of interest" description="Disordered" evidence="14">
    <location>
        <begin position="645"/>
        <end position="677"/>
    </location>
</feature>
<evidence type="ECO:0000313" key="19">
    <source>
        <dbReference type="Proteomes" id="UP000521872"/>
    </source>
</evidence>
<dbReference type="InterPro" id="IPR001650">
    <property type="entry name" value="Helicase_C-like"/>
</dbReference>
<dbReference type="PROSITE" id="PS51194">
    <property type="entry name" value="HELICASE_CTER"/>
    <property type="match status" value="1"/>
</dbReference>
<dbReference type="InterPro" id="IPR027417">
    <property type="entry name" value="P-loop_NTPase"/>
</dbReference>
<dbReference type="Pfam" id="PF00271">
    <property type="entry name" value="Helicase_C"/>
    <property type="match status" value="1"/>
</dbReference>
<feature type="region of interest" description="Disordered" evidence="14">
    <location>
        <begin position="53"/>
        <end position="190"/>
    </location>
</feature>
<dbReference type="InterPro" id="IPR000629">
    <property type="entry name" value="RNA-helicase_DEAD-box_CS"/>
</dbReference>
<dbReference type="CDD" id="cd17947">
    <property type="entry name" value="DEADc_DDX27"/>
    <property type="match status" value="1"/>
</dbReference>
<dbReference type="GO" id="GO:0042254">
    <property type="term" value="P:ribosome biogenesis"/>
    <property type="evidence" value="ECO:0007669"/>
    <property type="project" value="UniProtKB-KW"/>
</dbReference>
<evidence type="ECO:0000313" key="18">
    <source>
        <dbReference type="EMBL" id="KAF4617460.1"/>
    </source>
</evidence>
<dbReference type="CDD" id="cd18787">
    <property type="entry name" value="SF2_C_DEAD"/>
    <property type="match status" value="1"/>
</dbReference>
<dbReference type="Gene3D" id="3.40.50.300">
    <property type="entry name" value="P-loop containing nucleotide triphosphate hydrolases"/>
    <property type="match status" value="2"/>
</dbReference>
<keyword evidence="9" id="KW-0539">Nucleus</keyword>
<evidence type="ECO:0000256" key="8">
    <source>
        <dbReference type="ARBA" id="ARBA00022884"/>
    </source>
</evidence>
<sequence>MSDYVMTIDSDVEDAPLPSTSKSAKNVPVDEAKLDPDFVFDVAGDPYIDLTSNFTGSSDLVKTGSKPQPISVDEIIARRRLNRKRKRDDESDESEESAEEDEDELELDIEEDAEGESVEEEEDPLATSDEEDDASEEEDEAGSEVGSGDDGMSDGSSDSDTDSEEETQAQKDRKAAFFDSETGPAETHDSFLSMNLSRPLLKAITTLGFTKPTPIQAATIPVALLGKDVVGNAVTGSGKTAAFMIPMLERLLYREKGKKAAATRCVVLVPTRELGVQCFDVGTKLATHTDIQLALLVGGLSLKSQEIALRARPDIVIATPGRLIDHIRNSPSFTLDAVDILVLDEADRMLSDGFADELSEIIKSCPKSRQTMLFSATMTDSVDELVKMSLNKPVRLFVDPKKTTASGLIQEFVRVKAGKENERSALLCALCKRTFKNKVIIFLRSKKLAHQMRIVFGLLGMKCEELHGDLTQEQRLNALHAFREGTVDYLMATDLASRGLDIKGVETVINYDMPTQLAQYLHRVGRTARAGKKGRSVTLVGEADRKMLKAAIKHSSGEDQVRHRIIPADIVQTWVEKVASLNTEIAEILQEEKEEKQYRKAEMELKKGQNMIEHEEEIYSRPARTWFQTAKEKQKAGELSKLLHENGGKLQATKKAIDENKPKRDKMSGLSRRAKRRKMIMEEDKELGDSKVLNASIRAAKKAARPAKIGEPEKKPSRPVKKKQKQKSGSKKPFTGSLFDSELGQKAKATSSREGIRARKDDAVKLGKKAGGKSGAKPKKSFKGRSK</sequence>
<comment type="subcellular location">
    <subcellularLocation>
        <location evidence="1">Nucleus</location>
    </subcellularLocation>
</comment>
<evidence type="ECO:0000256" key="12">
    <source>
        <dbReference type="RuleBase" id="RU000492"/>
    </source>
</evidence>
<comment type="caution">
    <text evidence="18">The sequence shown here is derived from an EMBL/GenBank/DDBJ whole genome shotgun (WGS) entry which is preliminary data.</text>
</comment>
<dbReference type="GO" id="GO:0010467">
    <property type="term" value="P:gene expression"/>
    <property type="evidence" value="ECO:0007669"/>
    <property type="project" value="UniProtKB-ARBA"/>
</dbReference>
<dbReference type="SMART" id="SM00490">
    <property type="entry name" value="HELICc"/>
    <property type="match status" value="1"/>
</dbReference>
<dbReference type="GO" id="GO:0005524">
    <property type="term" value="F:ATP binding"/>
    <property type="evidence" value="ECO:0007669"/>
    <property type="project" value="UniProtKB-KW"/>
</dbReference>
<proteinExistence type="inferred from homology"/>
<feature type="short sequence motif" description="Q motif" evidence="11">
    <location>
        <begin position="189"/>
        <end position="217"/>
    </location>
</feature>
<dbReference type="PANTHER" id="PTHR47959:SF1">
    <property type="entry name" value="ATP-DEPENDENT RNA HELICASE DBPA"/>
    <property type="match status" value="1"/>
</dbReference>
<dbReference type="PANTHER" id="PTHR47959">
    <property type="entry name" value="ATP-DEPENDENT RNA HELICASE RHLE-RELATED"/>
    <property type="match status" value="1"/>
</dbReference>
<dbReference type="InterPro" id="IPR014014">
    <property type="entry name" value="RNA_helicase_DEAD_Q_motif"/>
</dbReference>
<evidence type="ECO:0000259" key="17">
    <source>
        <dbReference type="PROSITE" id="PS51195"/>
    </source>
</evidence>
<dbReference type="PROSITE" id="PS51192">
    <property type="entry name" value="HELICASE_ATP_BIND_1"/>
    <property type="match status" value="1"/>
</dbReference>
<feature type="domain" description="DEAD-box RNA helicase Q" evidence="17">
    <location>
        <begin position="189"/>
        <end position="217"/>
    </location>
</feature>
<evidence type="ECO:0000256" key="14">
    <source>
        <dbReference type="SAM" id="MobiDB-lite"/>
    </source>
</evidence>
<dbReference type="GO" id="GO:0005634">
    <property type="term" value="C:nucleus"/>
    <property type="evidence" value="ECO:0007669"/>
    <property type="project" value="UniProtKB-SubCell"/>
</dbReference>
<feature type="compositionally biased region" description="Basic and acidic residues" evidence="14">
    <location>
        <begin position="754"/>
        <end position="765"/>
    </location>
</feature>
<evidence type="ECO:0000256" key="13">
    <source>
        <dbReference type="SAM" id="Coils"/>
    </source>
</evidence>
<keyword evidence="6 12" id="KW-0347">Helicase</keyword>
<dbReference type="GO" id="GO:0016787">
    <property type="term" value="F:hydrolase activity"/>
    <property type="evidence" value="ECO:0007669"/>
    <property type="project" value="UniProtKB-KW"/>
</dbReference>
<evidence type="ECO:0000256" key="6">
    <source>
        <dbReference type="ARBA" id="ARBA00022806"/>
    </source>
</evidence>
<dbReference type="GO" id="GO:0003724">
    <property type="term" value="F:RNA helicase activity"/>
    <property type="evidence" value="ECO:0007669"/>
    <property type="project" value="UniProtKB-EC"/>
</dbReference>
<dbReference type="InterPro" id="IPR014001">
    <property type="entry name" value="Helicase_ATP-bd"/>
</dbReference>
<keyword evidence="13" id="KW-0175">Coiled coil</keyword>
<dbReference type="AlphaFoldDB" id="A0A8H4VRB2"/>
<evidence type="ECO:0000256" key="9">
    <source>
        <dbReference type="ARBA" id="ARBA00023242"/>
    </source>
</evidence>
<dbReference type="GO" id="GO:0003723">
    <property type="term" value="F:RNA binding"/>
    <property type="evidence" value="ECO:0007669"/>
    <property type="project" value="UniProtKB-KW"/>
</dbReference>
<keyword evidence="8" id="KW-0694">RNA-binding</keyword>
<dbReference type="SUPFAM" id="SSF52540">
    <property type="entry name" value="P-loop containing nucleoside triphosphate hydrolases"/>
    <property type="match status" value="1"/>
</dbReference>
<comment type="similarity">
    <text evidence="12">Belongs to the DEAD box helicase family.</text>
</comment>
<feature type="domain" description="Helicase C-terminal" evidence="16">
    <location>
        <begin position="407"/>
        <end position="579"/>
    </location>
</feature>
<keyword evidence="19" id="KW-1185">Reference proteome</keyword>
<name>A0A8H4VRB2_9AGAR</name>
<evidence type="ECO:0000256" key="4">
    <source>
        <dbReference type="ARBA" id="ARBA00022741"/>
    </source>
</evidence>
<evidence type="ECO:0000256" key="10">
    <source>
        <dbReference type="ARBA" id="ARBA00047984"/>
    </source>
</evidence>
<evidence type="ECO:0000256" key="1">
    <source>
        <dbReference type="ARBA" id="ARBA00004123"/>
    </source>
</evidence>
<feature type="coiled-coil region" evidence="13">
    <location>
        <begin position="571"/>
        <end position="618"/>
    </location>
</feature>
<feature type="domain" description="Helicase ATP-binding" evidence="15">
    <location>
        <begin position="220"/>
        <end position="396"/>
    </location>
</feature>
<dbReference type="EC" id="3.6.4.13" evidence="2"/>
<keyword evidence="4 12" id="KW-0547">Nucleotide-binding</keyword>
<evidence type="ECO:0000256" key="3">
    <source>
        <dbReference type="ARBA" id="ARBA00022517"/>
    </source>
</evidence>
<feature type="compositionally biased region" description="Basic and acidic residues" evidence="14">
    <location>
        <begin position="655"/>
        <end position="667"/>
    </location>
</feature>
<feature type="compositionally biased region" description="Basic residues" evidence="14">
    <location>
        <begin position="717"/>
        <end position="730"/>
    </location>
</feature>
<dbReference type="EMBL" id="JAACJL010000030">
    <property type="protein sequence ID" value="KAF4617460.1"/>
    <property type="molecule type" value="Genomic_DNA"/>
</dbReference>
<evidence type="ECO:0000256" key="5">
    <source>
        <dbReference type="ARBA" id="ARBA00022801"/>
    </source>
</evidence>
<gene>
    <name evidence="18" type="ORF">D9613_006091</name>
</gene>
<evidence type="ECO:0000256" key="2">
    <source>
        <dbReference type="ARBA" id="ARBA00012552"/>
    </source>
</evidence>
<feature type="compositionally biased region" description="Acidic residues" evidence="14">
    <location>
        <begin position="157"/>
        <end position="167"/>
    </location>
</feature>
<evidence type="ECO:0000256" key="11">
    <source>
        <dbReference type="PROSITE-ProRule" id="PRU00552"/>
    </source>
</evidence>
<evidence type="ECO:0000259" key="16">
    <source>
        <dbReference type="PROSITE" id="PS51194"/>
    </source>
</evidence>
<feature type="compositionally biased region" description="Polar residues" evidence="14">
    <location>
        <begin position="53"/>
        <end position="68"/>
    </location>
</feature>
<dbReference type="InterPro" id="IPR011545">
    <property type="entry name" value="DEAD/DEAH_box_helicase_dom"/>
</dbReference>
<dbReference type="InterPro" id="IPR050079">
    <property type="entry name" value="DEAD_box_RNA_helicase"/>
</dbReference>
<dbReference type="PROSITE" id="PS51195">
    <property type="entry name" value="Q_MOTIF"/>
    <property type="match status" value="1"/>
</dbReference>
<reference evidence="18 19" key="1">
    <citation type="submission" date="2019-12" db="EMBL/GenBank/DDBJ databases">
        <authorList>
            <person name="Floudas D."/>
            <person name="Bentzer J."/>
            <person name="Ahren D."/>
            <person name="Johansson T."/>
            <person name="Persson P."/>
            <person name="Tunlid A."/>
        </authorList>
    </citation>
    <scope>NUCLEOTIDE SEQUENCE [LARGE SCALE GENOMIC DNA]</scope>
    <source>
        <strain evidence="18 19">CBS 102.39</strain>
    </source>
</reference>
<keyword evidence="3" id="KW-0690">Ribosome biogenesis</keyword>
<dbReference type="SMART" id="SM00487">
    <property type="entry name" value="DEXDc"/>
    <property type="match status" value="1"/>
</dbReference>
<accession>A0A8H4VRB2</accession>
<evidence type="ECO:0000259" key="15">
    <source>
        <dbReference type="PROSITE" id="PS51192"/>
    </source>
</evidence>
<feature type="region of interest" description="Disordered" evidence="14">
    <location>
        <begin position="1"/>
        <end position="28"/>
    </location>
</feature>
<dbReference type="GO" id="GO:0005829">
    <property type="term" value="C:cytosol"/>
    <property type="evidence" value="ECO:0007669"/>
    <property type="project" value="TreeGrafter"/>
</dbReference>
<dbReference type="Proteomes" id="UP000521872">
    <property type="component" value="Unassembled WGS sequence"/>
</dbReference>
<comment type="catalytic activity">
    <reaction evidence="10">
        <text>ATP + H2O = ADP + phosphate + H(+)</text>
        <dbReference type="Rhea" id="RHEA:13065"/>
        <dbReference type="ChEBI" id="CHEBI:15377"/>
        <dbReference type="ChEBI" id="CHEBI:15378"/>
        <dbReference type="ChEBI" id="CHEBI:30616"/>
        <dbReference type="ChEBI" id="CHEBI:43474"/>
        <dbReference type="ChEBI" id="CHEBI:456216"/>
        <dbReference type="EC" id="3.6.4.13"/>
    </reaction>
</comment>
<dbReference type="Pfam" id="PF00270">
    <property type="entry name" value="DEAD"/>
    <property type="match status" value="1"/>
</dbReference>
<feature type="compositionally biased region" description="Basic residues" evidence="14">
    <location>
        <begin position="766"/>
        <end position="787"/>
    </location>
</feature>
<evidence type="ECO:0000256" key="7">
    <source>
        <dbReference type="ARBA" id="ARBA00022840"/>
    </source>
</evidence>